<gene>
    <name evidence="1" type="ORF">PRUB_a0992</name>
</gene>
<reference evidence="1 2" key="1">
    <citation type="journal article" date="2012" name="J. Bacteriol.">
        <title>Genome sequence of the cycloprodigiosin-producing bacterial strain Pseudoalteromonas rubra ATCC 29570(T).</title>
        <authorList>
            <person name="Xie B.B."/>
            <person name="Shu Y.L."/>
            <person name="Qin Q.L."/>
            <person name="Rong J.C."/>
            <person name="Zhang X.Y."/>
            <person name="Chen X.L."/>
            <person name="Zhou B.C."/>
            <person name="Zhang Y.Z."/>
        </authorList>
    </citation>
    <scope>NUCLEOTIDE SEQUENCE [LARGE SCALE GENOMIC DNA]</scope>
    <source>
        <strain evidence="1 2">DSM 6842</strain>
    </source>
</reference>
<accession>A0A8T0C8P5</accession>
<evidence type="ECO:0000313" key="1">
    <source>
        <dbReference type="EMBL" id="KAF7786431.1"/>
    </source>
</evidence>
<evidence type="ECO:0000313" key="2">
    <source>
        <dbReference type="Proteomes" id="UP000016480"/>
    </source>
</evidence>
<dbReference type="EMBL" id="AHCD03000035">
    <property type="protein sequence ID" value="KAF7786431.1"/>
    <property type="molecule type" value="Genomic_DNA"/>
</dbReference>
<dbReference type="AlphaFoldDB" id="A0A8T0C8P5"/>
<comment type="caution">
    <text evidence="1">The sequence shown here is derived from an EMBL/GenBank/DDBJ whole genome shotgun (WGS) entry which is preliminary data.</text>
</comment>
<sequence>MLVSLEFVRQLELDIVHALHFLYAKWKIYFWINNEKFTYNFNITRFFA</sequence>
<proteinExistence type="predicted"/>
<protein>
    <submittedName>
        <fullName evidence="1">Uncharacterized protein</fullName>
    </submittedName>
</protein>
<organism evidence="1 2">
    <name type="scientific">Pseudoalteromonas rubra</name>
    <dbReference type="NCBI Taxonomy" id="43658"/>
    <lineage>
        <taxon>Bacteria</taxon>
        <taxon>Pseudomonadati</taxon>
        <taxon>Pseudomonadota</taxon>
        <taxon>Gammaproteobacteria</taxon>
        <taxon>Alteromonadales</taxon>
        <taxon>Pseudoalteromonadaceae</taxon>
        <taxon>Pseudoalteromonas</taxon>
    </lineage>
</organism>
<dbReference type="Proteomes" id="UP000016480">
    <property type="component" value="Unassembled WGS sequence"/>
</dbReference>
<name>A0A8T0C8P5_9GAMM</name>